<sequence>ALKSGKLGGLKVDKACLSRAAMYLENARMKGKKFGEYAYQPGGSRTTHAMTAQGFFCQKMLSDTLDLKKGRKAGEIRKFDDASMKYFMANLPVAKDMNGVNFYYWYYATHALFQQGGQPWRIWNERLTDVLLEHQVGREHGTAYGSWDPRGKRAAQAGRLYSTVLSILCLEVYYRYAPLSDD</sequence>
<accession>A0A382ZSY5</accession>
<feature type="non-terminal residue" evidence="1">
    <location>
        <position position="1"/>
    </location>
</feature>
<proteinExistence type="predicted"/>
<organism evidence="1">
    <name type="scientific">marine metagenome</name>
    <dbReference type="NCBI Taxonomy" id="408172"/>
    <lineage>
        <taxon>unclassified sequences</taxon>
        <taxon>metagenomes</taxon>
        <taxon>ecological metagenomes</taxon>
    </lineage>
</organism>
<protein>
    <recommendedName>
        <fullName evidence="2">Alginate lyase domain-containing protein</fullName>
    </recommendedName>
</protein>
<evidence type="ECO:0008006" key="2">
    <source>
        <dbReference type="Google" id="ProtNLM"/>
    </source>
</evidence>
<gene>
    <name evidence="1" type="ORF">METZ01_LOCUS451377</name>
</gene>
<dbReference type="AlphaFoldDB" id="A0A382ZSY5"/>
<evidence type="ECO:0000313" key="1">
    <source>
        <dbReference type="EMBL" id="SVD98523.1"/>
    </source>
</evidence>
<reference evidence="1" key="1">
    <citation type="submission" date="2018-05" db="EMBL/GenBank/DDBJ databases">
        <authorList>
            <person name="Lanie J.A."/>
            <person name="Ng W.-L."/>
            <person name="Kazmierczak K.M."/>
            <person name="Andrzejewski T.M."/>
            <person name="Davidsen T.M."/>
            <person name="Wayne K.J."/>
            <person name="Tettelin H."/>
            <person name="Glass J.I."/>
            <person name="Rusch D."/>
            <person name="Podicherti R."/>
            <person name="Tsui H.-C.T."/>
            <person name="Winkler M.E."/>
        </authorList>
    </citation>
    <scope>NUCLEOTIDE SEQUENCE</scope>
</reference>
<name>A0A382ZSY5_9ZZZZ</name>
<dbReference type="EMBL" id="UINC01186344">
    <property type="protein sequence ID" value="SVD98523.1"/>
    <property type="molecule type" value="Genomic_DNA"/>
</dbReference>